<evidence type="ECO:0000313" key="2">
    <source>
        <dbReference type="Proteomes" id="UP001054945"/>
    </source>
</evidence>
<proteinExistence type="predicted"/>
<protein>
    <submittedName>
        <fullName evidence="1">Coiled-coil domain-containing protein 39</fullName>
    </submittedName>
</protein>
<keyword evidence="2" id="KW-1185">Reference proteome</keyword>
<gene>
    <name evidence="1" type="primary">ccdc39</name>
    <name evidence="1" type="ORF">CEXT_37271</name>
</gene>
<reference evidence="1 2" key="1">
    <citation type="submission" date="2021-06" db="EMBL/GenBank/DDBJ databases">
        <title>Caerostris extrusa draft genome.</title>
        <authorList>
            <person name="Kono N."/>
            <person name="Arakawa K."/>
        </authorList>
    </citation>
    <scope>NUCLEOTIDE SEQUENCE [LARGE SCALE GENOMIC DNA]</scope>
</reference>
<dbReference type="EMBL" id="BPLR01008419">
    <property type="protein sequence ID" value="GIY24526.1"/>
    <property type="molecule type" value="Genomic_DNA"/>
</dbReference>
<sequence>MLTGELKLMKDKINVSKSQLEANKRLNEELVEKIKILDFYLVNSEKTLKCCLSRKQEFLVQECLERFQMKKYQRLLSSKNKSVASCKKNKLNLNW</sequence>
<evidence type="ECO:0000313" key="1">
    <source>
        <dbReference type="EMBL" id="GIY24526.1"/>
    </source>
</evidence>
<dbReference type="AlphaFoldDB" id="A0AAV4RUB4"/>
<dbReference type="Proteomes" id="UP001054945">
    <property type="component" value="Unassembled WGS sequence"/>
</dbReference>
<organism evidence="1 2">
    <name type="scientific">Caerostris extrusa</name>
    <name type="common">Bark spider</name>
    <name type="synonym">Caerostris bankana</name>
    <dbReference type="NCBI Taxonomy" id="172846"/>
    <lineage>
        <taxon>Eukaryota</taxon>
        <taxon>Metazoa</taxon>
        <taxon>Ecdysozoa</taxon>
        <taxon>Arthropoda</taxon>
        <taxon>Chelicerata</taxon>
        <taxon>Arachnida</taxon>
        <taxon>Araneae</taxon>
        <taxon>Araneomorphae</taxon>
        <taxon>Entelegynae</taxon>
        <taxon>Araneoidea</taxon>
        <taxon>Araneidae</taxon>
        <taxon>Caerostris</taxon>
    </lineage>
</organism>
<accession>A0AAV4RUB4</accession>
<comment type="caution">
    <text evidence="1">The sequence shown here is derived from an EMBL/GenBank/DDBJ whole genome shotgun (WGS) entry which is preliminary data.</text>
</comment>
<name>A0AAV4RUB4_CAEEX</name>